<protein>
    <submittedName>
        <fullName evidence="1">Uncharacterized protein</fullName>
    </submittedName>
</protein>
<evidence type="ECO:0000313" key="2">
    <source>
        <dbReference type="Proteomes" id="UP001359485"/>
    </source>
</evidence>
<comment type="caution">
    <text evidence="1">The sequence shown here is derived from an EMBL/GenBank/DDBJ whole genome shotgun (WGS) entry which is preliminary data.</text>
</comment>
<reference evidence="1 2" key="1">
    <citation type="submission" date="2023-09" db="EMBL/GenBank/DDBJ databases">
        <title>Genomes of two closely related lineages of the louse Polyplax serrata with different host specificities.</title>
        <authorList>
            <person name="Martinu J."/>
            <person name="Tarabai H."/>
            <person name="Stefka J."/>
            <person name="Hypsa V."/>
        </authorList>
    </citation>
    <scope>NUCLEOTIDE SEQUENCE [LARGE SCALE GENOMIC DNA]</scope>
    <source>
        <strain evidence="1">98ZLc_SE</strain>
    </source>
</reference>
<proteinExistence type="predicted"/>
<keyword evidence="2" id="KW-1185">Reference proteome</keyword>
<dbReference type="EMBL" id="JAWJWF010000045">
    <property type="protein sequence ID" value="KAK6627424.1"/>
    <property type="molecule type" value="Genomic_DNA"/>
</dbReference>
<organism evidence="1 2">
    <name type="scientific">Polyplax serrata</name>
    <name type="common">Common mouse louse</name>
    <dbReference type="NCBI Taxonomy" id="468196"/>
    <lineage>
        <taxon>Eukaryota</taxon>
        <taxon>Metazoa</taxon>
        <taxon>Ecdysozoa</taxon>
        <taxon>Arthropoda</taxon>
        <taxon>Hexapoda</taxon>
        <taxon>Insecta</taxon>
        <taxon>Pterygota</taxon>
        <taxon>Neoptera</taxon>
        <taxon>Paraneoptera</taxon>
        <taxon>Psocodea</taxon>
        <taxon>Troctomorpha</taxon>
        <taxon>Phthiraptera</taxon>
        <taxon>Anoplura</taxon>
        <taxon>Polyplacidae</taxon>
        <taxon>Polyplax</taxon>
    </lineage>
</organism>
<name>A0ABR1AU12_POLSC</name>
<gene>
    <name evidence="1" type="ORF">RUM44_009901</name>
</gene>
<dbReference type="Proteomes" id="UP001359485">
    <property type="component" value="Unassembled WGS sequence"/>
</dbReference>
<accession>A0ABR1AU12</accession>
<evidence type="ECO:0000313" key="1">
    <source>
        <dbReference type="EMBL" id="KAK6627424.1"/>
    </source>
</evidence>
<sequence>MLPDSGENLSDMGLLDDENQQTLIKVHAPEEEIGVFSTERNAPCKRWRARSTSAWSVGSRASYKLDERFLKLLNDPAFKPTIITLVHVLLLGASERSERENGHGKEVQQSD</sequence>